<organism evidence="1 2">
    <name type="scientific">Isoalcanivorax beigongshangi</name>
    <dbReference type="NCBI Taxonomy" id="3238810"/>
    <lineage>
        <taxon>Bacteria</taxon>
        <taxon>Pseudomonadati</taxon>
        <taxon>Pseudomonadota</taxon>
        <taxon>Gammaproteobacteria</taxon>
        <taxon>Oceanospirillales</taxon>
        <taxon>Alcanivoracaceae</taxon>
        <taxon>Isoalcanivorax</taxon>
    </lineage>
</organism>
<dbReference type="RefSeq" id="WP_369455016.1">
    <property type="nucleotide sequence ID" value="NZ_JBGCUO010000001.1"/>
</dbReference>
<accession>A0ABV4AH49</accession>
<sequence>MGQLRAVAERLALARQAFRLCEQAAEQEQPPAEQWVLRGALLVQLAAVIQGLGQPGGRDPLAAAAALPPSAALAWWQDAWQHLLGDTLLTRSAAAPETRNLIAAASALPLGLAERAAMAEVIEGLAIRLQHLQSQDREE</sequence>
<evidence type="ECO:0000313" key="1">
    <source>
        <dbReference type="EMBL" id="MEY1661767.1"/>
    </source>
</evidence>
<dbReference type="EMBL" id="JBGCUO010000001">
    <property type="protein sequence ID" value="MEY1661767.1"/>
    <property type="molecule type" value="Genomic_DNA"/>
</dbReference>
<comment type="caution">
    <text evidence="1">The sequence shown here is derived from an EMBL/GenBank/DDBJ whole genome shotgun (WGS) entry which is preliminary data.</text>
</comment>
<proteinExistence type="predicted"/>
<keyword evidence="2" id="KW-1185">Reference proteome</keyword>
<protein>
    <submittedName>
        <fullName evidence="1">Uncharacterized protein</fullName>
    </submittedName>
</protein>
<dbReference type="Proteomes" id="UP001562065">
    <property type="component" value="Unassembled WGS sequence"/>
</dbReference>
<reference evidence="1 2" key="1">
    <citation type="submission" date="2024-07" db="EMBL/GenBank/DDBJ databases">
        <authorList>
            <person name="Ren Q."/>
        </authorList>
    </citation>
    <scope>NUCLEOTIDE SEQUENCE [LARGE SCALE GENOMIC DNA]</scope>
    <source>
        <strain evidence="1 2">REN37</strain>
    </source>
</reference>
<name>A0ABV4AH49_9GAMM</name>
<evidence type="ECO:0000313" key="2">
    <source>
        <dbReference type="Proteomes" id="UP001562065"/>
    </source>
</evidence>
<gene>
    <name evidence="1" type="ORF">AB5I84_06355</name>
</gene>